<reference evidence="1" key="1">
    <citation type="submission" date="2020-06" db="EMBL/GenBank/DDBJ databases">
        <title>Draft genome of Bugula neritina, a colonial animal packing powerful symbionts and potential medicines.</title>
        <authorList>
            <person name="Rayko M."/>
        </authorList>
    </citation>
    <scope>NUCLEOTIDE SEQUENCE [LARGE SCALE GENOMIC DNA]</scope>
    <source>
        <strain evidence="1">Kwan_BN1</strain>
    </source>
</reference>
<dbReference type="GO" id="GO:0016887">
    <property type="term" value="F:ATP hydrolysis activity"/>
    <property type="evidence" value="ECO:0007669"/>
    <property type="project" value="InterPro"/>
</dbReference>
<organism evidence="1 2">
    <name type="scientific">Bugula neritina</name>
    <name type="common">Brown bryozoan</name>
    <name type="synonym">Sertularia neritina</name>
    <dbReference type="NCBI Taxonomy" id="10212"/>
    <lineage>
        <taxon>Eukaryota</taxon>
        <taxon>Metazoa</taxon>
        <taxon>Spiralia</taxon>
        <taxon>Lophotrochozoa</taxon>
        <taxon>Bryozoa</taxon>
        <taxon>Gymnolaemata</taxon>
        <taxon>Cheilostomatida</taxon>
        <taxon>Flustrina</taxon>
        <taxon>Buguloidea</taxon>
        <taxon>Bugulidae</taxon>
        <taxon>Bugula</taxon>
    </lineage>
</organism>
<protein>
    <submittedName>
        <fullName evidence="1">RNF213</fullName>
    </submittedName>
</protein>
<accession>A0A7J7KMB0</accession>
<dbReference type="InterPro" id="IPR031248">
    <property type="entry name" value="RNF213"/>
</dbReference>
<dbReference type="OrthoDB" id="6142015at2759"/>
<name>A0A7J7KMB0_BUGNE</name>
<evidence type="ECO:0000313" key="1">
    <source>
        <dbReference type="EMBL" id="KAF6039295.1"/>
    </source>
</evidence>
<dbReference type="PANTHER" id="PTHR22605:SF16">
    <property type="entry name" value="E3 UBIQUITIN-PROTEIN LIGASE RNF213"/>
    <property type="match status" value="1"/>
</dbReference>
<dbReference type="EMBL" id="VXIV02000281">
    <property type="protein sequence ID" value="KAF6039295.1"/>
    <property type="molecule type" value="Genomic_DNA"/>
</dbReference>
<proteinExistence type="predicted"/>
<dbReference type="PANTHER" id="PTHR22605">
    <property type="entry name" value="RZ-TYPE DOMAIN-CONTAINING PROTEIN"/>
    <property type="match status" value="1"/>
</dbReference>
<dbReference type="Proteomes" id="UP000593567">
    <property type="component" value="Unassembled WGS sequence"/>
</dbReference>
<gene>
    <name evidence="1" type="ORF">EB796_002397</name>
</gene>
<evidence type="ECO:0000313" key="2">
    <source>
        <dbReference type="Proteomes" id="UP000593567"/>
    </source>
</evidence>
<sequence>MLRLVNSNYFDGDTEEMLRQLQDMISKDMQTQRLEQINICMEMKQYFQGAQALLTLKEMFNLESGFAEIERLVQLNEEALELNKISRDLVDSTGVISSIAGPKLDCLQAFAESSEFVNWIKQEVKVNSNYGNIEKSAIAQATVINSRGLYRIGNIDGFTKELKTLEDVILLTCDESEETDGEGLAESKRYRYSELKDLQSRLALVAGEKQREHIEIITAFEEAPPLLSMIHKVTAEHLLEIIKQLLKPENVSQTAQEENSTSYHQIKETVDYIREEIPSLTKEEAVKIVNAIGDDAEDIDLVRKWIQEQQEEIESQKEALGTSDQIISDLMKQSQGV</sequence>
<dbReference type="AlphaFoldDB" id="A0A7J7KMB0"/>
<keyword evidence="2" id="KW-1185">Reference proteome</keyword>
<dbReference type="GO" id="GO:0004842">
    <property type="term" value="F:ubiquitin-protein transferase activity"/>
    <property type="evidence" value="ECO:0007669"/>
    <property type="project" value="InterPro"/>
</dbReference>
<comment type="caution">
    <text evidence="1">The sequence shown here is derived from an EMBL/GenBank/DDBJ whole genome shotgun (WGS) entry which is preliminary data.</text>
</comment>